<proteinExistence type="predicted"/>
<comment type="caution">
    <text evidence="1">The sequence shown here is derived from an EMBL/GenBank/DDBJ whole genome shotgun (WGS) entry which is preliminary data.</text>
</comment>
<accession>A0A3E4QUD1</accession>
<dbReference type="EMBL" id="QSRK01000027">
    <property type="protein sequence ID" value="RGL10806.1"/>
    <property type="molecule type" value="Genomic_DNA"/>
</dbReference>
<reference evidence="1 2" key="1">
    <citation type="submission" date="2018-08" db="EMBL/GenBank/DDBJ databases">
        <title>A genome reference for cultivated species of the human gut microbiota.</title>
        <authorList>
            <person name="Zou Y."/>
            <person name="Xue W."/>
            <person name="Luo G."/>
        </authorList>
    </citation>
    <scope>NUCLEOTIDE SEQUENCE [LARGE SCALE GENOMIC DNA]</scope>
    <source>
        <strain evidence="1 2">TF08-13</strain>
    </source>
</reference>
<protein>
    <recommendedName>
        <fullName evidence="3">MarR family transcriptional regulator</fullName>
    </recommendedName>
</protein>
<gene>
    <name evidence="1" type="ORF">DXC80_15490</name>
</gene>
<name>A0A3E4QUD1_BACUN</name>
<evidence type="ECO:0000313" key="1">
    <source>
        <dbReference type="EMBL" id="RGL10806.1"/>
    </source>
</evidence>
<sequence length="323" mass="36941">MCKSMNMDIIDQFKTYISNSFGESPKVLCMGDAELSALPLMLRANYSFYNSTLLGFEIVLLVTKDAGHITPMQMERNAQMLEKKFGKFVVHVIERMEAYNVGRLIARRVNFVIPGKQAFIPQMLTHISKPKVEKKPTEQILPIAQVIILRQLLKHDIEGKTSYELVDTLSSSYPTINRAVNWLAEHEIISMEGLGEKVVRFNSNLLEQALNVCTSPIKRIIYTDAKVKGTTAGVNALAQYTMINEDEKQCYAMTLEQLKTLNIQTDTKFGDVRIEIWRYNPQLLTDTDIADPLSVYFSLKENQDERIQIELEHLINEKSWLEA</sequence>
<evidence type="ECO:0000313" key="2">
    <source>
        <dbReference type="Proteomes" id="UP000260795"/>
    </source>
</evidence>
<dbReference type="Proteomes" id="UP000260795">
    <property type="component" value="Unassembled WGS sequence"/>
</dbReference>
<dbReference type="AlphaFoldDB" id="A0A3E4QUD1"/>
<evidence type="ECO:0008006" key="3">
    <source>
        <dbReference type="Google" id="ProtNLM"/>
    </source>
</evidence>
<organism evidence="1 2">
    <name type="scientific">Bacteroides uniformis</name>
    <dbReference type="NCBI Taxonomy" id="820"/>
    <lineage>
        <taxon>Bacteria</taxon>
        <taxon>Pseudomonadati</taxon>
        <taxon>Bacteroidota</taxon>
        <taxon>Bacteroidia</taxon>
        <taxon>Bacteroidales</taxon>
        <taxon>Bacteroidaceae</taxon>
        <taxon>Bacteroides</taxon>
    </lineage>
</organism>